<keyword evidence="6 9" id="KW-0418">Kinase</keyword>
<feature type="active site" description="Proton donor/acceptor" evidence="9">
    <location>
        <position position="153"/>
    </location>
</feature>
<evidence type="ECO:0000256" key="3">
    <source>
        <dbReference type="ARBA" id="ARBA00022679"/>
    </source>
</evidence>
<dbReference type="Pfam" id="PF00871">
    <property type="entry name" value="Acetate_kinase"/>
    <property type="match status" value="1"/>
</dbReference>
<keyword evidence="4 9" id="KW-0479">Metal-binding</keyword>
<comment type="function">
    <text evidence="9">Catalyzes the formation of acetyl phosphate from acetate and ATP. Can also catalyze the reverse reaction.</text>
</comment>
<organism evidence="11 12">
    <name type="scientific">Vreelandella nigrificans</name>
    <dbReference type="NCBI Taxonomy" id="2042704"/>
    <lineage>
        <taxon>Bacteria</taxon>
        <taxon>Pseudomonadati</taxon>
        <taxon>Pseudomonadota</taxon>
        <taxon>Gammaproteobacteria</taxon>
        <taxon>Oceanospirillales</taxon>
        <taxon>Halomonadaceae</taxon>
        <taxon>Vreelandella</taxon>
    </lineage>
</organism>
<evidence type="ECO:0000256" key="9">
    <source>
        <dbReference type="HAMAP-Rule" id="MF_00020"/>
    </source>
</evidence>
<dbReference type="Proteomes" id="UP000218677">
    <property type="component" value="Unassembled WGS sequence"/>
</dbReference>
<dbReference type="EMBL" id="NWUX01000001">
    <property type="protein sequence ID" value="PCF97443.1"/>
    <property type="molecule type" value="Genomic_DNA"/>
</dbReference>
<evidence type="ECO:0000256" key="1">
    <source>
        <dbReference type="ARBA" id="ARBA00008748"/>
    </source>
</evidence>
<evidence type="ECO:0000256" key="6">
    <source>
        <dbReference type="ARBA" id="ARBA00022777"/>
    </source>
</evidence>
<evidence type="ECO:0000256" key="10">
    <source>
        <dbReference type="RuleBase" id="RU003835"/>
    </source>
</evidence>
<keyword evidence="12" id="KW-1185">Reference proteome</keyword>
<sequence length="420" mass="45208">MQIMVINSGSSSIKFGLFEAPDAGPLPLEGVVLKVEGVFSGIGSPGREAVRLKDGHGNLMPIDGLLPASTHLDALTALIAWMEADSAHPIAAIGHRVVHGGRDYQMPIKVTSSHLAALSELSSLAPLHQPHGLAPIEHLMQRFPDVAQIACFDTAFHAEQPSVARHFALPRELTQKGLIRYGFHGLSYDYISRVLDDYLPFDECKERVIVAHLGNGASLCALHNKRSVASTMGFTALEGLPMGTRSGSVDPGLVLHLIQQEGMSPEEVEAMLYKRSGLLGVSGISGDVRELLESGAPEAEEALSLYAYRIAREIGSLAAALGGVDQLVFTAGVGENAAYVREKVITQCEWLGVALDRDANAGNEHRISSAHSTLGAWVIPTDEARMMAWYCAQHIREHSQRRPKVAVKCLARLVKRASKG</sequence>
<comment type="catalytic activity">
    <reaction evidence="9">
        <text>acetate + ATP = acetyl phosphate + ADP</text>
        <dbReference type="Rhea" id="RHEA:11352"/>
        <dbReference type="ChEBI" id="CHEBI:22191"/>
        <dbReference type="ChEBI" id="CHEBI:30089"/>
        <dbReference type="ChEBI" id="CHEBI:30616"/>
        <dbReference type="ChEBI" id="CHEBI:456216"/>
        <dbReference type="EC" id="2.7.2.1"/>
    </reaction>
</comment>
<dbReference type="PROSITE" id="PS01075">
    <property type="entry name" value="ACETATE_KINASE_1"/>
    <property type="match status" value="1"/>
</dbReference>
<dbReference type="GO" id="GO:0006083">
    <property type="term" value="P:acetate metabolic process"/>
    <property type="evidence" value="ECO:0007669"/>
    <property type="project" value="TreeGrafter"/>
</dbReference>
<feature type="binding site" evidence="9">
    <location>
        <position position="383"/>
    </location>
    <ligand>
        <name>Mg(2+)</name>
        <dbReference type="ChEBI" id="CHEBI:18420"/>
    </ligand>
</feature>
<comment type="caution">
    <text evidence="11">The sequence shown here is derived from an EMBL/GenBank/DDBJ whole genome shotgun (WGS) entry which is preliminary data.</text>
</comment>
<feature type="binding site" evidence="9">
    <location>
        <begin position="212"/>
        <end position="216"/>
    </location>
    <ligand>
        <name>ATP</name>
        <dbReference type="ChEBI" id="CHEBI:30616"/>
    </ligand>
</feature>
<dbReference type="NCBIfam" id="TIGR00016">
    <property type="entry name" value="ackA"/>
    <property type="match status" value="1"/>
</dbReference>
<dbReference type="InterPro" id="IPR023865">
    <property type="entry name" value="Aliphatic_acid_kinase_CS"/>
</dbReference>
<dbReference type="Gene3D" id="3.30.420.40">
    <property type="match status" value="2"/>
</dbReference>
<feature type="binding site" evidence="9">
    <location>
        <position position="7"/>
    </location>
    <ligand>
        <name>Mg(2+)</name>
        <dbReference type="ChEBI" id="CHEBI:18420"/>
    </ligand>
</feature>
<dbReference type="InterPro" id="IPR000890">
    <property type="entry name" value="Aliphatic_acid_kin_short-chain"/>
</dbReference>
<dbReference type="RefSeq" id="WP_096649679.1">
    <property type="nucleotide sequence ID" value="NZ_NWUX01000001.1"/>
</dbReference>
<feature type="binding site" evidence="9">
    <location>
        <begin position="332"/>
        <end position="336"/>
    </location>
    <ligand>
        <name>ATP</name>
        <dbReference type="ChEBI" id="CHEBI:30616"/>
    </ligand>
</feature>
<dbReference type="InterPro" id="IPR043129">
    <property type="entry name" value="ATPase_NBD"/>
</dbReference>
<dbReference type="HAMAP" id="MF_00020">
    <property type="entry name" value="Acetate_kinase"/>
    <property type="match status" value="1"/>
</dbReference>
<dbReference type="SUPFAM" id="SSF53067">
    <property type="entry name" value="Actin-like ATPase domain"/>
    <property type="match status" value="2"/>
</dbReference>
<proteinExistence type="inferred from homology"/>
<name>A0A2A4HTN1_9GAMM</name>
<feature type="site" description="Transition state stabilizer" evidence="9">
    <location>
        <position position="184"/>
    </location>
</feature>
<keyword evidence="2 9" id="KW-0963">Cytoplasm</keyword>
<dbReference type="PANTHER" id="PTHR21060:SF21">
    <property type="entry name" value="ACETATE KINASE"/>
    <property type="match status" value="1"/>
</dbReference>
<dbReference type="OrthoDB" id="9802453at2"/>
<feature type="binding site" evidence="9">
    <location>
        <begin position="287"/>
        <end position="289"/>
    </location>
    <ligand>
        <name>ATP</name>
        <dbReference type="ChEBI" id="CHEBI:30616"/>
    </ligand>
</feature>
<dbReference type="PRINTS" id="PR00471">
    <property type="entry name" value="ACETATEKNASE"/>
</dbReference>
<evidence type="ECO:0000256" key="4">
    <source>
        <dbReference type="ARBA" id="ARBA00022723"/>
    </source>
</evidence>
<feature type="site" description="Transition state stabilizer" evidence="9">
    <location>
        <position position="245"/>
    </location>
</feature>
<dbReference type="UniPathway" id="UPA00340">
    <property type="reaction ID" value="UER00458"/>
</dbReference>
<dbReference type="GO" id="GO:0000287">
    <property type="term" value="F:magnesium ion binding"/>
    <property type="evidence" value="ECO:0007669"/>
    <property type="project" value="UniProtKB-UniRule"/>
</dbReference>
<dbReference type="GO" id="GO:0006085">
    <property type="term" value="P:acetyl-CoA biosynthetic process"/>
    <property type="evidence" value="ECO:0007669"/>
    <property type="project" value="UniProtKB-UniRule"/>
</dbReference>
<comment type="similarity">
    <text evidence="1 9 10">Belongs to the acetokinase family.</text>
</comment>
<keyword evidence="3 9" id="KW-0808">Transferase</keyword>
<evidence type="ECO:0000313" key="12">
    <source>
        <dbReference type="Proteomes" id="UP000218677"/>
    </source>
</evidence>
<dbReference type="EC" id="2.7.2.1" evidence="9"/>
<dbReference type="PANTHER" id="PTHR21060">
    <property type="entry name" value="ACETATE KINASE"/>
    <property type="match status" value="1"/>
</dbReference>
<comment type="subunit">
    <text evidence="9">Homodimer.</text>
</comment>
<evidence type="ECO:0000256" key="5">
    <source>
        <dbReference type="ARBA" id="ARBA00022741"/>
    </source>
</evidence>
<protein>
    <recommendedName>
        <fullName evidence="9">Acetate kinase</fullName>
        <ecNumber evidence="9">2.7.2.1</ecNumber>
    </recommendedName>
    <alternativeName>
        <fullName evidence="9">Acetokinase</fullName>
    </alternativeName>
</protein>
<dbReference type="GO" id="GO:0005524">
    <property type="term" value="F:ATP binding"/>
    <property type="evidence" value="ECO:0007669"/>
    <property type="project" value="UniProtKB-KW"/>
</dbReference>
<dbReference type="PIRSF" id="PIRSF000722">
    <property type="entry name" value="Acetate_prop_kin"/>
    <property type="match status" value="1"/>
</dbReference>
<dbReference type="AlphaFoldDB" id="A0A2A4HTN1"/>
<evidence type="ECO:0000256" key="8">
    <source>
        <dbReference type="ARBA" id="ARBA00022842"/>
    </source>
</evidence>
<evidence type="ECO:0000313" key="11">
    <source>
        <dbReference type="EMBL" id="PCF97443.1"/>
    </source>
</evidence>
<feature type="binding site" evidence="9">
    <location>
        <position position="14"/>
    </location>
    <ligand>
        <name>ATP</name>
        <dbReference type="ChEBI" id="CHEBI:30616"/>
    </ligand>
</feature>
<evidence type="ECO:0000256" key="7">
    <source>
        <dbReference type="ARBA" id="ARBA00022840"/>
    </source>
</evidence>
<reference evidence="12" key="1">
    <citation type="submission" date="2017-09" db="EMBL/GenBank/DDBJ databases">
        <authorList>
            <person name="Cho G.-S."/>
            <person name="Oguntoyinbo F.A."/>
            <person name="Cnockaert M."/>
            <person name="Kabisch J."/>
            <person name="Neve H."/>
            <person name="Bockelmann W."/>
            <person name="Wenning M."/>
            <person name="Franz C.M."/>
            <person name="Vandamme P."/>
        </authorList>
    </citation>
    <scope>NUCLEOTIDE SEQUENCE [LARGE SCALE GENOMIC DNA]</scope>
    <source>
        <strain evidence="12">MBT G8648</strain>
    </source>
</reference>
<keyword evidence="5 9" id="KW-0547">Nucleotide-binding</keyword>
<feature type="binding site" evidence="9">
    <location>
        <position position="96"/>
    </location>
    <ligand>
        <name>substrate</name>
    </ligand>
</feature>
<dbReference type="GO" id="GO:0005829">
    <property type="term" value="C:cytosol"/>
    <property type="evidence" value="ECO:0007669"/>
    <property type="project" value="TreeGrafter"/>
</dbReference>
<evidence type="ECO:0000256" key="2">
    <source>
        <dbReference type="ARBA" id="ARBA00022490"/>
    </source>
</evidence>
<dbReference type="InterPro" id="IPR004372">
    <property type="entry name" value="Ac/propionate_kinase"/>
</dbReference>
<comment type="pathway">
    <text evidence="9">Metabolic intermediate biosynthesis; acetyl-CoA biosynthesis; acetyl-CoA from acetate: step 1/2.</text>
</comment>
<keyword evidence="7 9" id="KW-0067">ATP-binding</keyword>
<accession>A0A2A4HTN1</accession>
<gene>
    <name evidence="9" type="primary">ackA</name>
    <name evidence="11" type="ORF">CPA45_01530</name>
</gene>
<keyword evidence="8 9" id="KW-0460">Magnesium</keyword>
<comment type="cofactor">
    <cofactor evidence="9">
        <name>Mg(2+)</name>
        <dbReference type="ChEBI" id="CHEBI:18420"/>
    </cofactor>
    <cofactor evidence="9">
        <name>Mn(2+)</name>
        <dbReference type="ChEBI" id="CHEBI:29035"/>
    </cofactor>
    <text evidence="9">Mg(2+). Can also accept Mn(2+).</text>
</comment>
<dbReference type="GO" id="GO:0008776">
    <property type="term" value="F:acetate kinase activity"/>
    <property type="evidence" value="ECO:0007669"/>
    <property type="project" value="UniProtKB-UniRule"/>
</dbReference>
<comment type="subcellular location">
    <subcellularLocation>
        <location evidence="9">Cytoplasm</location>
    </subcellularLocation>
</comment>